<dbReference type="GO" id="GO:0017004">
    <property type="term" value="P:cytochrome complex assembly"/>
    <property type="evidence" value="ECO:0007669"/>
    <property type="project" value="UniProtKB-KW"/>
</dbReference>
<dbReference type="AlphaFoldDB" id="F3ZQ96"/>
<dbReference type="PROSITE" id="PS51352">
    <property type="entry name" value="THIOREDOXIN_2"/>
    <property type="match status" value="1"/>
</dbReference>
<organism evidence="7 8">
    <name type="scientific">Bacteroides coprosuis DSM 18011</name>
    <dbReference type="NCBI Taxonomy" id="679937"/>
    <lineage>
        <taxon>Bacteria</taxon>
        <taxon>Pseudomonadati</taxon>
        <taxon>Bacteroidota</taxon>
        <taxon>Bacteroidia</taxon>
        <taxon>Bacteroidales</taxon>
        <taxon>Bacteroidaceae</taxon>
        <taxon>Bacteroides</taxon>
    </lineage>
</organism>
<evidence type="ECO:0000256" key="1">
    <source>
        <dbReference type="ARBA" id="ARBA00004196"/>
    </source>
</evidence>
<dbReference type="InterPro" id="IPR036249">
    <property type="entry name" value="Thioredoxin-like_sf"/>
</dbReference>
<dbReference type="PROSITE" id="PS00194">
    <property type="entry name" value="THIOREDOXIN_1"/>
    <property type="match status" value="1"/>
</dbReference>
<gene>
    <name evidence="7" type="ORF">Bcop_1570</name>
</gene>
<dbReference type="eggNOG" id="COG0526">
    <property type="taxonomic scope" value="Bacteria"/>
</dbReference>
<feature type="chain" id="PRO_5003305389" evidence="5">
    <location>
        <begin position="22"/>
        <end position="172"/>
    </location>
</feature>
<evidence type="ECO:0000259" key="6">
    <source>
        <dbReference type="PROSITE" id="PS51352"/>
    </source>
</evidence>
<accession>F3ZQ96</accession>
<dbReference type="PANTHER" id="PTHR42852:SF6">
    <property type="entry name" value="THIOL:DISULFIDE INTERCHANGE PROTEIN DSBE"/>
    <property type="match status" value="1"/>
</dbReference>
<protein>
    <submittedName>
        <fullName evidence="7">Alkyl hydroperoxide reductase/ Thiol specific antioxidant/ Mal allergen</fullName>
    </submittedName>
</protein>
<evidence type="ECO:0000313" key="7">
    <source>
        <dbReference type="EMBL" id="EGJ71762.1"/>
    </source>
</evidence>
<dbReference type="GO" id="GO:0016491">
    <property type="term" value="F:oxidoreductase activity"/>
    <property type="evidence" value="ECO:0007669"/>
    <property type="project" value="InterPro"/>
</dbReference>
<dbReference type="InterPro" id="IPR017937">
    <property type="entry name" value="Thioredoxin_CS"/>
</dbReference>
<comment type="subcellular location">
    <subcellularLocation>
        <location evidence="1">Cell envelope</location>
    </subcellularLocation>
</comment>
<dbReference type="Gene3D" id="3.40.30.10">
    <property type="entry name" value="Glutaredoxin"/>
    <property type="match status" value="1"/>
</dbReference>
<dbReference type="InterPro" id="IPR013766">
    <property type="entry name" value="Thioredoxin_domain"/>
</dbReference>
<dbReference type="EMBL" id="CM001167">
    <property type="protein sequence ID" value="EGJ71762.1"/>
    <property type="molecule type" value="Genomic_DNA"/>
</dbReference>
<evidence type="ECO:0000256" key="5">
    <source>
        <dbReference type="SAM" id="SignalP"/>
    </source>
</evidence>
<dbReference type="Proteomes" id="UP000018439">
    <property type="component" value="Chromosome"/>
</dbReference>
<dbReference type="HOGENOM" id="CLU_042529_11_2_10"/>
<dbReference type="Pfam" id="PF00578">
    <property type="entry name" value="AhpC-TSA"/>
    <property type="match status" value="1"/>
</dbReference>
<evidence type="ECO:0000256" key="2">
    <source>
        <dbReference type="ARBA" id="ARBA00022748"/>
    </source>
</evidence>
<dbReference type="STRING" id="679937.Bcop_1570"/>
<name>F3ZQ96_9BACE</name>
<keyword evidence="4" id="KW-0676">Redox-active center</keyword>
<dbReference type="InterPro" id="IPR000866">
    <property type="entry name" value="AhpC/TSA"/>
</dbReference>
<feature type="signal peptide" evidence="5">
    <location>
        <begin position="1"/>
        <end position="21"/>
    </location>
</feature>
<evidence type="ECO:0000256" key="3">
    <source>
        <dbReference type="ARBA" id="ARBA00023157"/>
    </source>
</evidence>
<keyword evidence="3" id="KW-1015">Disulfide bond</keyword>
<dbReference type="InterPro" id="IPR050553">
    <property type="entry name" value="Thioredoxin_ResA/DsbE_sf"/>
</dbReference>
<keyword evidence="2" id="KW-0201">Cytochrome c-type biogenesis</keyword>
<dbReference type="CDD" id="cd02966">
    <property type="entry name" value="TlpA_like_family"/>
    <property type="match status" value="1"/>
</dbReference>
<feature type="domain" description="Thioredoxin" evidence="6">
    <location>
        <begin position="29"/>
        <end position="172"/>
    </location>
</feature>
<proteinExistence type="predicted"/>
<dbReference type="GO" id="GO:0016209">
    <property type="term" value="F:antioxidant activity"/>
    <property type="evidence" value="ECO:0007669"/>
    <property type="project" value="InterPro"/>
</dbReference>
<evidence type="ECO:0000256" key="4">
    <source>
        <dbReference type="ARBA" id="ARBA00023284"/>
    </source>
</evidence>
<evidence type="ECO:0000313" key="8">
    <source>
        <dbReference type="Proteomes" id="UP000018439"/>
    </source>
</evidence>
<keyword evidence="5" id="KW-0732">Signal</keyword>
<keyword evidence="8" id="KW-1185">Reference proteome</keyword>
<dbReference type="OrthoDB" id="9794348at2"/>
<sequence length="172" mass="20142">MKKINSLLLLYIFLFAACSSTDDQDSNLIEVGTYYADFEGLNLKEQATTLSDYIELDKYYLLEFWGVWCPYCTAEMDKLKEIRAAFDENQLGIIGVSIPNKNSADTFLTETKKYVMDHNLNWRHIMDLFRTSQREYGYERIPTFMLIGPDGKILENKISRESLKEILKKYIK</sequence>
<dbReference type="GO" id="GO:0030313">
    <property type="term" value="C:cell envelope"/>
    <property type="evidence" value="ECO:0007669"/>
    <property type="project" value="UniProtKB-SubCell"/>
</dbReference>
<dbReference type="SUPFAM" id="SSF52833">
    <property type="entry name" value="Thioredoxin-like"/>
    <property type="match status" value="1"/>
</dbReference>
<dbReference type="PROSITE" id="PS51257">
    <property type="entry name" value="PROKAR_LIPOPROTEIN"/>
    <property type="match status" value="1"/>
</dbReference>
<reference evidence="7 8" key="1">
    <citation type="journal article" date="2011" name="Stand. Genomic Sci.">
        <title>Non-contiguous finished genome sequence of Bacteroides coprosuis type strain (PC139).</title>
        <authorList>
            <person name="Land M."/>
            <person name="Held B."/>
            <person name="Gronow S."/>
            <person name="Abt B."/>
            <person name="Lucas S."/>
            <person name="Del Rio T.G."/>
            <person name="Nolan M."/>
            <person name="Tice H."/>
            <person name="Cheng J.F."/>
            <person name="Pitluck S."/>
            <person name="Liolios K."/>
            <person name="Pagani I."/>
            <person name="Ivanova N."/>
            <person name="Mavromatis K."/>
            <person name="Mikhailova N."/>
            <person name="Pati A."/>
            <person name="Tapia R."/>
            <person name="Han C."/>
            <person name="Goodwin L."/>
            <person name="Chen A."/>
            <person name="Palaniappan K."/>
            <person name="Hauser L."/>
            <person name="Brambilla E.M."/>
            <person name="Rohde M."/>
            <person name="Goker M."/>
            <person name="Detter J.C."/>
            <person name="Woyke T."/>
            <person name="Bristow J."/>
            <person name="Eisen J.A."/>
            <person name="Markowitz V."/>
            <person name="Hugenholtz P."/>
            <person name="Kyrpides N.C."/>
            <person name="Klenk H.P."/>
            <person name="Lapidus A."/>
        </authorList>
    </citation>
    <scope>NUCLEOTIDE SEQUENCE [LARGE SCALE GENOMIC DNA]</scope>
    <source>
        <strain evidence="7 8">DSM 18011</strain>
    </source>
</reference>
<dbReference type="PANTHER" id="PTHR42852">
    <property type="entry name" value="THIOL:DISULFIDE INTERCHANGE PROTEIN DSBE"/>
    <property type="match status" value="1"/>
</dbReference>